<dbReference type="Proteomes" id="UP001140560">
    <property type="component" value="Unassembled WGS sequence"/>
</dbReference>
<comment type="subcellular location">
    <subcellularLocation>
        <location evidence="2">Membrane</location>
    </subcellularLocation>
</comment>
<dbReference type="PANTHER" id="PTHR10963">
    <property type="entry name" value="GLYCOSYL HYDROLASE-RELATED"/>
    <property type="match status" value="1"/>
</dbReference>
<evidence type="ECO:0000256" key="10">
    <source>
        <dbReference type="ARBA" id="ARBA00023295"/>
    </source>
</evidence>
<dbReference type="SUPFAM" id="SSF49899">
    <property type="entry name" value="Concanavalin A-like lectins/glucanases"/>
    <property type="match status" value="1"/>
</dbReference>
<evidence type="ECO:0000313" key="16">
    <source>
        <dbReference type="EMBL" id="KAJ4366298.1"/>
    </source>
</evidence>
<keyword evidence="13" id="KW-1133">Transmembrane helix</keyword>
<dbReference type="GO" id="GO:0016757">
    <property type="term" value="F:glycosyltransferase activity"/>
    <property type="evidence" value="ECO:0007669"/>
    <property type="project" value="UniProtKB-KW"/>
</dbReference>
<keyword evidence="17" id="KW-1185">Reference proteome</keyword>
<evidence type="ECO:0000256" key="7">
    <source>
        <dbReference type="ARBA" id="ARBA00022801"/>
    </source>
</evidence>
<dbReference type="GO" id="GO:0031505">
    <property type="term" value="P:fungal-type cell wall organization"/>
    <property type="evidence" value="ECO:0007669"/>
    <property type="project" value="TreeGrafter"/>
</dbReference>
<evidence type="ECO:0000259" key="15">
    <source>
        <dbReference type="PROSITE" id="PS51762"/>
    </source>
</evidence>
<feature type="chain" id="PRO_5040806401" description="chitinase" evidence="14">
    <location>
        <begin position="22"/>
        <end position="373"/>
    </location>
</feature>
<keyword evidence="9" id="KW-0325">Glycoprotein</keyword>
<dbReference type="CDD" id="cd02183">
    <property type="entry name" value="GH16_fungal_CRH1_transglycosylase"/>
    <property type="match status" value="1"/>
</dbReference>
<keyword evidence="8 13" id="KW-0472">Membrane</keyword>
<evidence type="ECO:0000256" key="8">
    <source>
        <dbReference type="ARBA" id="ARBA00023136"/>
    </source>
</evidence>
<name>A0A9W9CJP8_9PLEO</name>
<evidence type="ECO:0000256" key="3">
    <source>
        <dbReference type="ARBA" id="ARBA00012729"/>
    </source>
</evidence>
<organism evidence="16 17">
    <name type="scientific">Neocucurbitaria cava</name>
    <dbReference type="NCBI Taxonomy" id="798079"/>
    <lineage>
        <taxon>Eukaryota</taxon>
        <taxon>Fungi</taxon>
        <taxon>Dikarya</taxon>
        <taxon>Ascomycota</taxon>
        <taxon>Pezizomycotina</taxon>
        <taxon>Dothideomycetes</taxon>
        <taxon>Pleosporomycetidae</taxon>
        <taxon>Pleosporales</taxon>
        <taxon>Pleosporineae</taxon>
        <taxon>Cucurbitariaceae</taxon>
        <taxon>Neocucurbitaria</taxon>
    </lineage>
</organism>
<evidence type="ECO:0000256" key="9">
    <source>
        <dbReference type="ARBA" id="ARBA00023180"/>
    </source>
</evidence>
<dbReference type="GO" id="GO:0009277">
    <property type="term" value="C:fungal-type cell wall"/>
    <property type="evidence" value="ECO:0007669"/>
    <property type="project" value="TreeGrafter"/>
</dbReference>
<dbReference type="Pfam" id="PF00722">
    <property type="entry name" value="Glyco_hydro_16"/>
    <property type="match status" value="1"/>
</dbReference>
<sequence>MKFLAGSALAVVAALLPTTLAQTHTDCFPLNTTGCPDMSALGGNATFNFNNTGIPDGSKIWEKQNQGTIDWLEDKGATFTVARSGDSPMVQSKFYMLFGRFEVVMRAADGQGIVSSAILQSEDLDEIDWEFLGSNHTHCLTNYYGKGNTTVGDRGKEFKMDAAPQDDFHNYTIDWTKDRIQWWLDGNMLRQLNYSDALGGKNYPQTPMNVRLGIWAGGDTSHNDPGVVEWAGGKTNFDDGPFVMTVQSIYAQDYTSAATYSWADMDSSGSWEKVKVITGKSDVLKEIESPSGVKNRWKALPQGAKIGIIAGAIGAFALAMLALLFCCIKQRRAGRREHAALLAEEEKDAAELQEYKRQMQSGKFGFGSTVHRI</sequence>
<evidence type="ECO:0000256" key="6">
    <source>
        <dbReference type="ARBA" id="ARBA00022729"/>
    </source>
</evidence>
<feature type="signal peptide" evidence="14">
    <location>
        <begin position="1"/>
        <end position="21"/>
    </location>
</feature>
<dbReference type="EC" id="3.2.1.14" evidence="3"/>
<dbReference type="InterPro" id="IPR013320">
    <property type="entry name" value="ConA-like_dom_sf"/>
</dbReference>
<dbReference type="OrthoDB" id="4781at2759"/>
<gene>
    <name evidence="16" type="ORF">N0V83_007934</name>
</gene>
<feature type="domain" description="GH16" evidence="15">
    <location>
        <begin position="28"/>
        <end position="259"/>
    </location>
</feature>
<evidence type="ECO:0000256" key="1">
    <source>
        <dbReference type="ARBA" id="ARBA00000822"/>
    </source>
</evidence>
<keyword evidence="11" id="KW-0961">Cell wall biogenesis/degradation</keyword>
<keyword evidence="5" id="KW-0808">Transferase</keyword>
<evidence type="ECO:0000256" key="14">
    <source>
        <dbReference type="SAM" id="SignalP"/>
    </source>
</evidence>
<protein>
    <recommendedName>
        <fullName evidence="3">chitinase</fullName>
        <ecNumber evidence="3">3.2.1.14</ecNumber>
    </recommendedName>
</protein>
<keyword evidence="7" id="KW-0378">Hydrolase</keyword>
<dbReference type="Gene3D" id="2.60.120.200">
    <property type="match status" value="1"/>
</dbReference>
<reference evidence="16" key="1">
    <citation type="submission" date="2022-10" db="EMBL/GenBank/DDBJ databases">
        <title>Tapping the CABI collections for fungal endophytes: first genome assemblies for Collariella, Neodidymelliopsis, Ascochyta clinopodiicola, Didymella pomorum, Didymosphaeria variabile, Neocosmospora piperis and Neocucurbitaria cava.</title>
        <authorList>
            <person name="Hill R."/>
        </authorList>
    </citation>
    <scope>NUCLEOTIDE SEQUENCE</scope>
    <source>
        <strain evidence="16">IMI 356814</strain>
    </source>
</reference>
<keyword evidence="10" id="KW-0326">Glycosidase</keyword>
<keyword evidence="4" id="KW-0328">Glycosyltransferase</keyword>
<comment type="caution">
    <text evidence="16">The sequence shown here is derived from an EMBL/GenBank/DDBJ whole genome shotgun (WGS) entry which is preliminary data.</text>
</comment>
<proteinExistence type="inferred from homology"/>
<evidence type="ECO:0000256" key="13">
    <source>
        <dbReference type="SAM" id="Phobius"/>
    </source>
</evidence>
<dbReference type="GO" id="GO:0016020">
    <property type="term" value="C:membrane"/>
    <property type="evidence" value="ECO:0007669"/>
    <property type="project" value="UniProtKB-SubCell"/>
</dbReference>
<dbReference type="InterPro" id="IPR050546">
    <property type="entry name" value="Glycosyl_Hydrlase_16"/>
</dbReference>
<evidence type="ECO:0000256" key="2">
    <source>
        <dbReference type="ARBA" id="ARBA00004370"/>
    </source>
</evidence>
<keyword evidence="6 14" id="KW-0732">Signal</keyword>
<dbReference type="AlphaFoldDB" id="A0A9W9CJP8"/>
<feature type="transmembrane region" description="Helical" evidence="13">
    <location>
        <begin position="306"/>
        <end position="328"/>
    </location>
</feature>
<dbReference type="InterPro" id="IPR000757">
    <property type="entry name" value="Beta-glucanase-like"/>
</dbReference>
<evidence type="ECO:0000256" key="4">
    <source>
        <dbReference type="ARBA" id="ARBA00022676"/>
    </source>
</evidence>
<evidence type="ECO:0000256" key="11">
    <source>
        <dbReference type="ARBA" id="ARBA00023316"/>
    </source>
</evidence>
<dbReference type="EMBL" id="JAPEUY010000014">
    <property type="protein sequence ID" value="KAJ4366298.1"/>
    <property type="molecule type" value="Genomic_DNA"/>
</dbReference>
<evidence type="ECO:0000256" key="12">
    <source>
        <dbReference type="ARBA" id="ARBA00038074"/>
    </source>
</evidence>
<evidence type="ECO:0000313" key="17">
    <source>
        <dbReference type="Proteomes" id="UP001140560"/>
    </source>
</evidence>
<dbReference type="GO" id="GO:0005975">
    <property type="term" value="P:carbohydrate metabolic process"/>
    <property type="evidence" value="ECO:0007669"/>
    <property type="project" value="InterPro"/>
</dbReference>
<accession>A0A9W9CJP8</accession>
<evidence type="ECO:0000256" key="5">
    <source>
        <dbReference type="ARBA" id="ARBA00022679"/>
    </source>
</evidence>
<dbReference type="PANTHER" id="PTHR10963:SF27">
    <property type="entry name" value="GLYCOSIDASE-RELATED"/>
    <property type="match status" value="1"/>
</dbReference>
<comment type="similarity">
    <text evidence="12">Belongs to the glycosyl hydrolase 16 family. CRH1 subfamily.</text>
</comment>
<dbReference type="PROSITE" id="PS51762">
    <property type="entry name" value="GH16_2"/>
    <property type="match status" value="1"/>
</dbReference>
<keyword evidence="13" id="KW-0812">Transmembrane</keyword>
<comment type="catalytic activity">
    <reaction evidence="1">
        <text>Random endo-hydrolysis of N-acetyl-beta-D-glucosaminide (1-&gt;4)-beta-linkages in chitin and chitodextrins.</text>
        <dbReference type="EC" id="3.2.1.14"/>
    </reaction>
</comment>
<dbReference type="GO" id="GO:0008843">
    <property type="term" value="F:endochitinase activity"/>
    <property type="evidence" value="ECO:0007669"/>
    <property type="project" value="UniProtKB-EC"/>
</dbReference>